<protein>
    <submittedName>
        <fullName evidence="1">Uncharacterized protein</fullName>
    </submittedName>
</protein>
<organism evidence="1 2">
    <name type="scientific">Amycolatopsis viridis</name>
    <dbReference type="NCBI Taxonomy" id="185678"/>
    <lineage>
        <taxon>Bacteria</taxon>
        <taxon>Bacillati</taxon>
        <taxon>Actinomycetota</taxon>
        <taxon>Actinomycetes</taxon>
        <taxon>Pseudonocardiales</taxon>
        <taxon>Pseudonocardiaceae</taxon>
        <taxon>Amycolatopsis</taxon>
    </lineage>
</organism>
<gene>
    <name evidence="1" type="ORF">FHX46_004195</name>
</gene>
<comment type="caution">
    <text evidence="1">The sequence shown here is derived from an EMBL/GenBank/DDBJ whole genome shotgun (WGS) entry which is preliminary data.</text>
</comment>
<sequence length="64" mass="7401">MIEDGVPRILRLVRPGHRRRDTDDLYSDVTDVMVESMLTALQRRWEQDGGCNWDETPGQEQDAA</sequence>
<dbReference type="Proteomes" id="UP000754495">
    <property type="component" value="Unassembled WGS sequence"/>
</dbReference>
<evidence type="ECO:0000313" key="2">
    <source>
        <dbReference type="Proteomes" id="UP000754495"/>
    </source>
</evidence>
<dbReference type="RefSeq" id="WP_167117731.1">
    <property type="nucleotide sequence ID" value="NZ_JAANOU010000001.1"/>
</dbReference>
<dbReference type="EMBL" id="JAANOU010000001">
    <property type="protein sequence ID" value="NIH81665.1"/>
    <property type="molecule type" value="Genomic_DNA"/>
</dbReference>
<reference evidence="1 2" key="1">
    <citation type="submission" date="2020-03" db="EMBL/GenBank/DDBJ databases">
        <title>Sequencing the genomes of 1000 actinobacteria strains.</title>
        <authorList>
            <person name="Klenk H.-P."/>
        </authorList>
    </citation>
    <scope>NUCLEOTIDE SEQUENCE [LARGE SCALE GENOMIC DNA]</scope>
    <source>
        <strain evidence="1 2">DSM 45668</strain>
    </source>
</reference>
<accession>A0ABX0T281</accession>
<proteinExistence type="predicted"/>
<evidence type="ECO:0000313" key="1">
    <source>
        <dbReference type="EMBL" id="NIH81665.1"/>
    </source>
</evidence>
<keyword evidence="2" id="KW-1185">Reference proteome</keyword>
<name>A0ABX0T281_9PSEU</name>